<sequence length="103" mass="11995">MINFFWKSNMHDEALVYQLKLVDLQRTNLSSNNKEIAVSLRGLARLYQTINNDKEATKYFNQRLDIFQVIYGPEHNYVKEISNELGQLRDSVTISNAVGNEKK</sequence>
<comment type="caution">
    <text evidence="1">The sequence shown here is derived from an EMBL/GenBank/DDBJ whole genome shotgun (WGS) entry which is preliminary data.</text>
</comment>
<dbReference type="AlphaFoldDB" id="A0A815Q6A3"/>
<evidence type="ECO:0000313" key="1">
    <source>
        <dbReference type="EMBL" id="CAF1457636.1"/>
    </source>
</evidence>
<proteinExistence type="predicted"/>
<accession>A0A815Q6A3</accession>
<dbReference type="Pfam" id="PF13424">
    <property type="entry name" value="TPR_12"/>
    <property type="match status" value="1"/>
</dbReference>
<reference evidence="1" key="1">
    <citation type="submission" date="2021-02" db="EMBL/GenBank/DDBJ databases">
        <authorList>
            <person name="Nowell W R."/>
        </authorList>
    </citation>
    <scope>NUCLEOTIDE SEQUENCE</scope>
</reference>
<dbReference type="Gene3D" id="1.25.40.10">
    <property type="entry name" value="Tetratricopeptide repeat domain"/>
    <property type="match status" value="1"/>
</dbReference>
<dbReference type="Proteomes" id="UP000663834">
    <property type="component" value="Unassembled WGS sequence"/>
</dbReference>
<dbReference type="EMBL" id="CAJNOW010005709">
    <property type="protein sequence ID" value="CAF1457636.1"/>
    <property type="molecule type" value="Genomic_DNA"/>
</dbReference>
<dbReference type="InterPro" id="IPR011990">
    <property type="entry name" value="TPR-like_helical_dom_sf"/>
</dbReference>
<evidence type="ECO:0008006" key="3">
    <source>
        <dbReference type="Google" id="ProtNLM"/>
    </source>
</evidence>
<evidence type="ECO:0000313" key="2">
    <source>
        <dbReference type="Proteomes" id="UP000663834"/>
    </source>
</evidence>
<dbReference type="SUPFAM" id="SSF48452">
    <property type="entry name" value="TPR-like"/>
    <property type="match status" value="1"/>
</dbReference>
<organism evidence="1 2">
    <name type="scientific">Rotaria magnacalcarata</name>
    <dbReference type="NCBI Taxonomy" id="392030"/>
    <lineage>
        <taxon>Eukaryota</taxon>
        <taxon>Metazoa</taxon>
        <taxon>Spiralia</taxon>
        <taxon>Gnathifera</taxon>
        <taxon>Rotifera</taxon>
        <taxon>Eurotatoria</taxon>
        <taxon>Bdelloidea</taxon>
        <taxon>Philodinida</taxon>
        <taxon>Philodinidae</taxon>
        <taxon>Rotaria</taxon>
    </lineage>
</organism>
<gene>
    <name evidence="1" type="ORF">KQP761_LOCUS12326</name>
</gene>
<name>A0A815Q6A3_9BILA</name>
<protein>
    <recommendedName>
        <fullName evidence="3">Tetratricopeptide repeat protein</fullName>
    </recommendedName>
</protein>